<dbReference type="EMBL" id="AP027080">
    <property type="protein sequence ID" value="BDU72404.1"/>
    <property type="molecule type" value="Genomic_DNA"/>
</dbReference>
<organism evidence="1 2">
    <name type="scientific">Mesoterricola silvestris</name>
    <dbReference type="NCBI Taxonomy" id="2927979"/>
    <lineage>
        <taxon>Bacteria</taxon>
        <taxon>Pseudomonadati</taxon>
        <taxon>Acidobacteriota</taxon>
        <taxon>Holophagae</taxon>
        <taxon>Holophagales</taxon>
        <taxon>Holophagaceae</taxon>
        <taxon>Mesoterricola</taxon>
    </lineage>
</organism>
<evidence type="ECO:0000313" key="2">
    <source>
        <dbReference type="Proteomes" id="UP001238179"/>
    </source>
</evidence>
<dbReference type="KEGG" id="msil:METEAL_15780"/>
<dbReference type="RefSeq" id="WP_316415309.1">
    <property type="nucleotide sequence ID" value="NZ_AP027080.1"/>
</dbReference>
<proteinExistence type="predicted"/>
<dbReference type="Proteomes" id="UP001238179">
    <property type="component" value="Chromosome"/>
</dbReference>
<sequence>MKRTILLYGALRKFGRKFVFDVDTTAEAIKALRSQVKGFEAYLRNHLQNDFSIVLDGEALDEEGLQWNMGNATTLKIIPVVSGADGGFLKVVAGSVLIVVGNMYHQQWLIGVGASMALGGVAEMLSANPVNNPSLNSENPTTYSFGSPRVTTGQGKPIPIAYGELIVGGHLISAGRQPESWQTNGMGGMAPDEVGTMSGNGDTSPWVWALAPVSA</sequence>
<name>A0AA48GM70_9BACT</name>
<gene>
    <name evidence="1" type="primary">I</name>
    <name evidence="1" type="ORF">METEAL_15780</name>
</gene>
<keyword evidence="2" id="KW-1185">Reference proteome</keyword>
<reference evidence="2" key="1">
    <citation type="journal article" date="2023" name="Int. J. Syst. Evol. Microbiol.">
        <title>Mesoterricola silvestris gen. nov., sp. nov., Mesoterricola sediminis sp. nov., Geothrix oryzae sp. nov., Geothrix edaphica sp. nov., Geothrix rubra sp. nov., and Geothrix limicola sp. nov., six novel members of Acidobacteriota isolated from soils.</title>
        <authorList>
            <person name="Itoh H."/>
            <person name="Sugisawa Y."/>
            <person name="Mise K."/>
            <person name="Xu Z."/>
            <person name="Kuniyasu M."/>
            <person name="Ushijima N."/>
            <person name="Kawano K."/>
            <person name="Kobayashi E."/>
            <person name="Shiratori Y."/>
            <person name="Masuda Y."/>
            <person name="Senoo K."/>
        </authorList>
    </citation>
    <scope>NUCLEOTIDE SEQUENCE [LARGE SCALE GENOMIC DNA]</scope>
    <source>
        <strain evidence="2">W79</strain>
    </source>
</reference>
<dbReference type="Pfam" id="PF06805">
    <property type="entry name" value="Lambda_tail_I"/>
    <property type="match status" value="1"/>
</dbReference>
<protein>
    <submittedName>
        <fullName evidence="1">Tail assembly protein</fullName>
    </submittedName>
</protein>
<evidence type="ECO:0000313" key="1">
    <source>
        <dbReference type="EMBL" id="BDU72404.1"/>
    </source>
</evidence>
<dbReference type="AlphaFoldDB" id="A0AA48GM70"/>
<accession>A0AA48GM70</accession>
<dbReference type="InterPro" id="IPR010654">
    <property type="entry name" value="Phage_lambda_tail_I"/>
</dbReference>